<dbReference type="GO" id="GO:0005886">
    <property type="term" value="C:plasma membrane"/>
    <property type="evidence" value="ECO:0007669"/>
    <property type="project" value="UniProtKB-SubCell"/>
</dbReference>
<keyword evidence="6 7" id="KW-0472">Membrane</keyword>
<keyword evidence="5 7" id="KW-1133">Transmembrane helix</keyword>
<sequence>MALVILGVLVLLRIATGSIEDFPVSEATQDAITFSLGVFLESLPFVTLGILVSVIVQVWLPPWLVMRFLPKRGVFRRAALSVLGVFLPVCECGNVPLARGLIARGLTPADSITFLLAAPILNPITILATWQVFGWDGGILVTRVLAGFVIANFAGLIFSRHPVQESLLTKKFAASCAHNHEKEPVGRVSESLAMFAREAAAIMPALVAGSLIAGLIQVVLDRPTLLALGSDPVLSVFTLMILAIVISMCSNADAFFILSLGSLFSPGSVIAFLVIGPMVDIKMIALMKTTFTTTTVAQIVSFVVLSVAVLGLWVNFAS</sequence>
<dbReference type="PANTHER" id="PTHR34184">
    <property type="entry name" value="UPF0718 PROTEIN YCGR"/>
    <property type="match status" value="1"/>
</dbReference>
<dbReference type="AlphaFoldDB" id="A0A6J6DQS4"/>
<dbReference type="PANTHER" id="PTHR34184:SF4">
    <property type="entry name" value="UPF0718 PROTEIN YCGR"/>
    <property type="match status" value="1"/>
</dbReference>
<dbReference type="Pfam" id="PF03773">
    <property type="entry name" value="ArsP_1"/>
    <property type="match status" value="1"/>
</dbReference>
<evidence type="ECO:0000256" key="7">
    <source>
        <dbReference type="SAM" id="Phobius"/>
    </source>
</evidence>
<comment type="subcellular location">
    <subcellularLocation>
        <location evidence="1">Cell membrane</location>
        <topology evidence="1">Multi-pass membrane protein</topology>
    </subcellularLocation>
</comment>
<feature type="transmembrane region" description="Helical" evidence="7">
    <location>
        <begin position="45"/>
        <end position="66"/>
    </location>
</feature>
<evidence type="ECO:0000313" key="8">
    <source>
        <dbReference type="EMBL" id="CAB4566471.1"/>
    </source>
</evidence>
<evidence type="ECO:0000256" key="5">
    <source>
        <dbReference type="ARBA" id="ARBA00022989"/>
    </source>
</evidence>
<name>A0A6J6DQS4_9ZZZZ</name>
<feature type="transmembrane region" description="Helical" evidence="7">
    <location>
        <begin position="254"/>
        <end position="275"/>
    </location>
</feature>
<dbReference type="EMBL" id="CAEZTD010000085">
    <property type="protein sequence ID" value="CAB4566471.1"/>
    <property type="molecule type" value="Genomic_DNA"/>
</dbReference>
<feature type="transmembrane region" description="Helical" evidence="7">
    <location>
        <begin position="199"/>
        <end position="220"/>
    </location>
</feature>
<evidence type="ECO:0000256" key="3">
    <source>
        <dbReference type="ARBA" id="ARBA00022475"/>
    </source>
</evidence>
<evidence type="ECO:0000256" key="4">
    <source>
        <dbReference type="ARBA" id="ARBA00022692"/>
    </source>
</evidence>
<evidence type="ECO:0000256" key="6">
    <source>
        <dbReference type="ARBA" id="ARBA00023136"/>
    </source>
</evidence>
<feature type="transmembrane region" description="Helical" evidence="7">
    <location>
        <begin position="232"/>
        <end position="248"/>
    </location>
</feature>
<keyword evidence="4 7" id="KW-0812">Transmembrane</keyword>
<gene>
    <name evidence="8" type="ORF">UFOPK1591_01062</name>
</gene>
<reference evidence="8" key="1">
    <citation type="submission" date="2020-05" db="EMBL/GenBank/DDBJ databases">
        <authorList>
            <person name="Chiriac C."/>
            <person name="Salcher M."/>
            <person name="Ghai R."/>
            <person name="Kavagutti S V."/>
        </authorList>
    </citation>
    <scope>NUCLEOTIDE SEQUENCE</scope>
</reference>
<evidence type="ECO:0000256" key="2">
    <source>
        <dbReference type="ARBA" id="ARBA00006386"/>
    </source>
</evidence>
<dbReference type="InterPro" id="IPR005524">
    <property type="entry name" value="DUF318"/>
</dbReference>
<feature type="transmembrane region" description="Helical" evidence="7">
    <location>
        <begin position="114"/>
        <end position="133"/>
    </location>
</feature>
<evidence type="ECO:0000256" key="1">
    <source>
        <dbReference type="ARBA" id="ARBA00004651"/>
    </source>
</evidence>
<comment type="similarity">
    <text evidence="2">Belongs to the UPF0718 family.</text>
</comment>
<dbReference type="InterPro" id="IPR052923">
    <property type="entry name" value="UPF0718"/>
</dbReference>
<feature type="transmembrane region" description="Helical" evidence="7">
    <location>
        <begin position="296"/>
        <end position="316"/>
    </location>
</feature>
<accession>A0A6J6DQS4</accession>
<keyword evidence="3" id="KW-1003">Cell membrane</keyword>
<organism evidence="8">
    <name type="scientific">freshwater metagenome</name>
    <dbReference type="NCBI Taxonomy" id="449393"/>
    <lineage>
        <taxon>unclassified sequences</taxon>
        <taxon>metagenomes</taxon>
        <taxon>ecological metagenomes</taxon>
    </lineage>
</organism>
<protein>
    <submittedName>
        <fullName evidence="8">Unannotated protein</fullName>
    </submittedName>
</protein>
<proteinExistence type="inferred from homology"/>
<feature type="transmembrane region" description="Helical" evidence="7">
    <location>
        <begin position="140"/>
        <end position="158"/>
    </location>
</feature>